<dbReference type="PANTHER" id="PTHR30290">
    <property type="entry name" value="PERIPLASMIC BINDING COMPONENT OF ABC TRANSPORTER"/>
    <property type="match status" value="1"/>
</dbReference>
<dbReference type="Gene3D" id="3.10.105.10">
    <property type="entry name" value="Dipeptide-binding Protein, Domain 3"/>
    <property type="match status" value="1"/>
</dbReference>
<reference evidence="5 6" key="1">
    <citation type="submission" date="2018-06" db="EMBL/GenBank/DDBJ databases">
        <authorList>
            <consortium name="Pathogen Informatics"/>
            <person name="Doyle S."/>
        </authorList>
    </citation>
    <scope>NUCLEOTIDE SEQUENCE [LARGE SCALE GENOMIC DNA]</scope>
    <source>
        <strain evidence="5 6">NCTC11801</strain>
    </source>
</reference>
<keyword evidence="3" id="KW-0813">Transport</keyword>
<dbReference type="Gene3D" id="3.40.190.10">
    <property type="entry name" value="Periplasmic binding protein-like II"/>
    <property type="match status" value="1"/>
</dbReference>
<evidence type="ECO:0000313" key="6">
    <source>
        <dbReference type="Proteomes" id="UP000254208"/>
    </source>
</evidence>
<dbReference type="GO" id="GO:0030288">
    <property type="term" value="C:outer membrane-bounded periplasmic space"/>
    <property type="evidence" value="ECO:0007669"/>
    <property type="project" value="TreeGrafter"/>
</dbReference>
<organism evidence="5 6">
    <name type="scientific">Providencia rettgeri</name>
    <dbReference type="NCBI Taxonomy" id="587"/>
    <lineage>
        <taxon>Bacteria</taxon>
        <taxon>Pseudomonadati</taxon>
        <taxon>Pseudomonadota</taxon>
        <taxon>Gammaproteobacteria</taxon>
        <taxon>Enterobacterales</taxon>
        <taxon>Morganellaceae</taxon>
        <taxon>Providencia</taxon>
    </lineage>
</organism>
<dbReference type="Gene3D" id="3.90.76.10">
    <property type="entry name" value="Dipeptide-binding Protein, Domain 1"/>
    <property type="match status" value="1"/>
</dbReference>
<dbReference type="GO" id="GO:0015833">
    <property type="term" value="P:peptide transport"/>
    <property type="evidence" value="ECO:0007669"/>
    <property type="project" value="TreeGrafter"/>
</dbReference>
<evidence type="ECO:0000313" key="5">
    <source>
        <dbReference type="EMBL" id="SUC31272.1"/>
    </source>
</evidence>
<evidence type="ECO:0000256" key="4">
    <source>
        <dbReference type="ARBA" id="ARBA00022729"/>
    </source>
</evidence>
<protein>
    <submittedName>
        <fullName evidence="5">Periplasmic oligopeptide-binding protein</fullName>
    </submittedName>
</protein>
<dbReference type="GO" id="GO:1904680">
    <property type="term" value="F:peptide transmembrane transporter activity"/>
    <property type="evidence" value="ECO:0007669"/>
    <property type="project" value="TreeGrafter"/>
</dbReference>
<dbReference type="InterPro" id="IPR039424">
    <property type="entry name" value="SBP_5"/>
</dbReference>
<dbReference type="EMBL" id="UGTZ01000001">
    <property type="protein sequence ID" value="SUC31272.1"/>
    <property type="molecule type" value="Genomic_DNA"/>
</dbReference>
<dbReference type="AlphaFoldDB" id="A0A379FRL7"/>
<dbReference type="PANTHER" id="PTHR30290:SF10">
    <property type="entry name" value="PERIPLASMIC OLIGOPEPTIDE-BINDING PROTEIN-RELATED"/>
    <property type="match status" value="1"/>
</dbReference>
<name>A0A379FRL7_PRORE</name>
<proteinExistence type="inferred from homology"/>
<evidence type="ECO:0000256" key="3">
    <source>
        <dbReference type="ARBA" id="ARBA00022448"/>
    </source>
</evidence>
<evidence type="ECO:0000256" key="2">
    <source>
        <dbReference type="ARBA" id="ARBA00005695"/>
    </source>
</evidence>
<sequence length="116" mass="13145">MYTDVDGKSVPGVAKSWSNENFTTWIFTLRDDAKNTSFYNNPDFDSLLEKALIAPDPSSRHTIYQQAEALLDKDSAIVPVYYRVSARMIKPSVSGFKGNDPLDYTDIKRLYISEPN</sequence>
<accession>A0A379FRL7</accession>
<comment type="subcellular location">
    <subcellularLocation>
        <location evidence="1">Cell envelope</location>
    </subcellularLocation>
</comment>
<dbReference type="Proteomes" id="UP000254208">
    <property type="component" value="Unassembled WGS sequence"/>
</dbReference>
<dbReference type="SUPFAM" id="SSF53850">
    <property type="entry name" value="Periplasmic binding protein-like II"/>
    <property type="match status" value="2"/>
</dbReference>
<gene>
    <name evidence="5" type="primary">oppA_2</name>
    <name evidence="5" type="ORF">NCTC11801_02223</name>
</gene>
<comment type="similarity">
    <text evidence="2">Belongs to the bacterial solute-binding protein 5 family.</text>
</comment>
<keyword evidence="4" id="KW-0732">Signal</keyword>
<evidence type="ECO:0000256" key="1">
    <source>
        <dbReference type="ARBA" id="ARBA00004196"/>
    </source>
</evidence>